<dbReference type="Pfam" id="PF00578">
    <property type="entry name" value="AhpC-TSA"/>
    <property type="match status" value="1"/>
</dbReference>
<dbReference type="Proteomes" id="UP000441354">
    <property type="component" value="Unassembled WGS sequence"/>
</dbReference>
<dbReference type="GO" id="GO:0016491">
    <property type="term" value="F:oxidoreductase activity"/>
    <property type="evidence" value="ECO:0007669"/>
    <property type="project" value="InterPro"/>
</dbReference>
<dbReference type="PANTHER" id="PTHR42852">
    <property type="entry name" value="THIOL:DISULFIDE INTERCHANGE PROTEIN DSBE"/>
    <property type="match status" value="1"/>
</dbReference>
<dbReference type="AlphaFoldDB" id="A0A7V7RP31"/>
<dbReference type="InterPro" id="IPR017937">
    <property type="entry name" value="Thioredoxin_CS"/>
</dbReference>
<dbReference type="SUPFAM" id="SSF52833">
    <property type="entry name" value="Thioredoxin-like"/>
    <property type="match status" value="1"/>
</dbReference>
<organism evidence="3 4">
    <name type="scientific">Bacillus mesophilum</name>
    <dbReference type="NCBI Taxonomy" id="1071718"/>
    <lineage>
        <taxon>Bacteria</taxon>
        <taxon>Bacillati</taxon>
        <taxon>Bacillota</taxon>
        <taxon>Bacilli</taxon>
        <taxon>Bacillales</taxon>
        <taxon>Bacillaceae</taxon>
        <taxon>Bacillus</taxon>
    </lineage>
</organism>
<dbReference type="CDD" id="cd02966">
    <property type="entry name" value="TlpA_like_family"/>
    <property type="match status" value="1"/>
</dbReference>
<reference evidence="3 4" key="1">
    <citation type="journal article" date="2014" name="Arch. Microbiol.">
        <title>Bacillus mesophilum sp. nov., strain IITR-54T, a novel 4-chlorobiphenyl dechlorinating bacterium.</title>
        <authorList>
            <person name="Manickam N."/>
            <person name="Singh N.K."/>
            <person name="Bajaj A."/>
            <person name="Kumar R.M."/>
            <person name="Kaur G."/>
            <person name="Kaur N."/>
            <person name="Bala M."/>
            <person name="Kumar A."/>
            <person name="Mayilraj S."/>
        </authorList>
    </citation>
    <scope>NUCLEOTIDE SEQUENCE [LARGE SCALE GENOMIC DNA]</scope>
    <source>
        <strain evidence="3 4">IITR-54</strain>
    </source>
</reference>
<evidence type="ECO:0000259" key="2">
    <source>
        <dbReference type="PROSITE" id="PS51352"/>
    </source>
</evidence>
<dbReference type="InterPro" id="IPR013766">
    <property type="entry name" value="Thioredoxin_domain"/>
</dbReference>
<protein>
    <submittedName>
        <fullName evidence="3">TlpA family protein disulfide reductase</fullName>
    </submittedName>
</protein>
<dbReference type="PANTHER" id="PTHR42852:SF1">
    <property type="entry name" value="THIOREDOXIN-LIKE PROTEIN YNEN"/>
    <property type="match status" value="1"/>
</dbReference>
<dbReference type="Gene3D" id="3.40.30.10">
    <property type="entry name" value="Glutaredoxin"/>
    <property type="match status" value="1"/>
</dbReference>
<dbReference type="InterPro" id="IPR036249">
    <property type="entry name" value="Thioredoxin-like_sf"/>
</dbReference>
<proteinExistence type="predicted"/>
<dbReference type="EMBL" id="WBOT01000002">
    <property type="protein sequence ID" value="KAB2334349.1"/>
    <property type="molecule type" value="Genomic_DNA"/>
</dbReference>
<dbReference type="PROSITE" id="PS51352">
    <property type="entry name" value="THIOREDOXIN_2"/>
    <property type="match status" value="1"/>
</dbReference>
<dbReference type="GO" id="GO:0016209">
    <property type="term" value="F:antioxidant activity"/>
    <property type="evidence" value="ECO:0007669"/>
    <property type="project" value="InterPro"/>
</dbReference>
<name>A0A7V7RP31_9BACI</name>
<keyword evidence="4" id="KW-1185">Reference proteome</keyword>
<gene>
    <name evidence="3" type="ORF">F7732_05355</name>
</gene>
<evidence type="ECO:0000313" key="4">
    <source>
        <dbReference type="Proteomes" id="UP000441354"/>
    </source>
</evidence>
<evidence type="ECO:0000313" key="3">
    <source>
        <dbReference type="EMBL" id="KAB2334349.1"/>
    </source>
</evidence>
<sequence length="177" mass="20374">MFIIDVTILKDKGIMPISFGVEKYEKIENVDDLNMGLEVGELAPEIDLLDMEGNTQKLSELRGKKVLLNFWASWCGPCEIEMPHMEKLYQKYKDEGFAVFAVNMSQSERNDDDAEKFVKRHELTFPIPMDRDGVVSRDYDVVGYPTSYFIDSDGVIRHIVLGTLDEEYLENQILKLP</sequence>
<dbReference type="OrthoDB" id="25753at2"/>
<dbReference type="InterPro" id="IPR000866">
    <property type="entry name" value="AhpC/TSA"/>
</dbReference>
<dbReference type="PROSITE" id="PS00194">
    <property type="entry name" value="THIOREDOXIN_1"/>
    <property type="match status" value="1"/>
</dbReference>
<comment type="caution">
    <text evidence="3">The sequence shown here is derived from an EMBL/GenBank/DDBJ whole genome shotgun (WGS) entry which is preliminary data.</text>
</comment>
<evidence type="ECO:0000256" key="1">
    <source>
        <dbReference type="ARBA" id="ARBA00023157"/>
    </source>
</evidence>
<dbReference type="InterPro" id="IPR050553">
    <property type="entry name" value="Thioredoxin_ResA/DsbE_sf"/>
</dbReference>
<accession>A0A7V7RP31</accession>
<keyword evidence="1" id="KW-1015">Disulfide bond</keyword>
<feature type="domain" description="Thioredoxin" evidence="2">
    <location>
        <begin position="37"/>
        <end position="177"/>
    </location>
</feature>